<dbReference type="KEGG" id="csci:HDCHBGLK_02539"/>
<dbReference type="Pfam" id="PF03235">
    <property type="entry name" value="GmrSD_N"/>
    <property type="match status" value="1"/>
</dbReference>
<proteinExistence type="predicted"/>
<dbReference type="EMBL" id="CP036170">
    <property type="protein sequence ID" value="QBF75130.1"/>
    <property type="molecule type" value="Genomic_DNA"/>
</dbReference>
<evidence type="ECO:0000313" key="2">
    <source>
        <dbReference type="EMBL" id="QBF75130.1"/>
    </source>
</evidence>
<dbReference type="GeneID" id="93982555"/>
<dbReference type="STRING" id="411468.CLOSCI_03535"/>
<evidence type="ECO:0000259" key="1">
    <source>
        <dbReference type="Pfam" id="PF03235"/>
    </source>
</evidence>
<dbReference type="HOGENOM" id="CLU_011736_1_2_9"/>
<dbReference type="InterPro" id="IPR004919">
    <property type="entry name" value="GmrSD_N"/>
</dbReference>
<feature type="domain" description="GmrSD restriction endonucleases N-terminal" evidence="1">
    <location>
        <begin position="11"/>
        <end position="256"/>
    </location>
</feature>
<sequence length="609" mass="71824">MANELQPLSLLFQNRLFRIPDYQRGYAWLQQQLVDFWDDLVNLQPDRYHYTGLLSLKPLKSKETVSWGEDLWLVENGYKPCHIVDGQQRITTFVILLNEIVNFVRGLDENKDKSDKEITLGYETVEEIVSKYICRKRPPNGVVTTYLFGYEVDNPSAEYMKYKVFEEPYSGAVNETYYTKNLKFAKNFFAENIRKLYEESGADGLEAINTLYKKLTQRLMFNLHEIDDDYDVFVAFETMNNRGKKLTNLELLKNRLIYLTTLYEDEVFDEKDKSALRKKINDAWKEVYYQLGRNKSVPLSDDDFLRAHWIIYFRYSRKRGDDYIKFLLSKFSSKGIFEKTPVLVEAETEAAISDDVAESDDVEGVDTEEPETIEVSKLQPKEIEEYVNSLKDMAKYWYDTYFPFESTNLTAEEQKRVDRLNRIGIGHFRPLVTTVISRRDISASSRVKIFEAIERFIFVAFRLGNFNASYGSSDYYRAARQVYVKEIDVDELSKEIYDRTTNDIEFASQNFVTRIEKYFSTGNGYYDWNSLRYFFYEYEAKLAEKNNIDPASVHGRCLRNQRRLRCLSSTSFRRHLQSFTGVICSVSLRTMKSRCFQEPLEISCRYRRV</sequence>
<organism evidence="2 3">
    <name type="scientific">Clostridium scindens (strain ATCC 35704 / DSM 5676 / VPI 13733 / 19)</name>
    <dbReference type="NCBI Taxonomy" id="411468"/>
    <lineage>
        <taxon>Bacteria</taxon>
        <taxon>Bacillati</taxon>
        <taxon>Bacillota</taxon>
        <taxon>Clostridia</taxon>
        <taxon>Lachnospirales</taxon>
        <taxon>Lachnospiraceae</taxon>
    </lineage>
</organism>
<dbReference type="PANTHER" id="PTHR35149">
    <property type="entry name" value="SLL5132 PROTEIN"/>
    <property type="match status" value="1"/>
</dbReference>
<name>B0NJ56_CLOS5</name>
<dbReference type="AlphaFoldDB" id="B0NJ56"/>
<dbReference type="RefSeq" id="WP_004608198.1">
    <property type="nucleotide sequence ID" value="NZ_CP036170.1"/>
</dbReference>
<dbReference type="Proteomes" id="UP000289664">
    <property type="component" value="Chromosome"/>
</dbReference>
<protein>
    <recommendedName>
        <fullName evidence="1">GmrSD restriction endonucleases N-terminal domain-containing protein</fullName>
    </recommendedName>
</protein>
<reference evidence="2 3" key="1">
    <citation type="journal article" date="2019" name="Appl. Environ. Microbiol.">
        <title>Clostridium scindens ATCC 35704: integration of nutritional requirements, the complete genome sequence, and global transcriptional responses to bile acids.</title>
        <authorList>
            <person name="Devendran S."/>
            <person name="Shrestha R."/>
            <person name="Alves J.M.P."/>
            <person name="Wolf P.G."/>
            <person name="Ly L."/>
            <person name="Hernandez A.G."/>
            <person name="Mendez-Garcia C."/>
            <person name="Inboden A."/>
            <person name="Wiley J."/>
            <person name="Paul O."/>
            <person name="Allen A."/>
            <person name="Springer E."/>
            <person name="Wright C.L."/>
            <person name="Fields C.J."/>
            <person name="Daniel S.L."/>
            <person name="Ridlon J.M."/>
        </authorList>
    </citation>
    <scope>NUCLEOTIDE SEQUENCE [LARGE SCALE GENOMIC DNA]</scope>
    <source>
        <strain evidence="2 3">ATCC 35704</strain>
    </source>
</reference>
<dbReference type="eggNOG" id="COG1479">
    <property type="taxonomic scope" value="Bacteria"/>
</dbReference>
<evidence type="ECO:0000313" key="3">
    <source>
        <dbReference type="Proteomes" id="UP000289664"/>
    </source>
</evidence>
<accession>B0NJ56</accession>
<dbReference type="PANTHER" id="PTHR35149:SF1">
    <property type="entry name" value="DUF5655 DOMAIN-CONTAINING PROTEIN"/>
    <property type="match status" value="1"/>
</dbReference>
<gene>
    <name evidence="2" type="ORF">HDCHBGLK_02539</name>
</gene>
<keyword evidence="3" id="KW-1185">Reference proteome</keyword>